<evidence type="ECO:0000256" key="5">
    <source>
        <dbReference type="ARBA" id="ARBA00022692"/>
    </source>
</evidence>
<dbReference type="Gene3D" id="1.10.3470.10">
    <property type="entry name" value="ABC transporter involved in vitamin B12 uptake, BtuC"/>
    <property type="match status" value="1"/>
</dbReference>
<keyword evidence="3" id="KW-0813">Transport</keyword>
<protein>
    <submittedName>
        <fullName evidence="9">Iron ABC transporter permease</fullName>
    </submittedName>
</protein>
<dbReference type="InterPro" id="IPR000522">
    <property type="entry name" value="ABC_transptr_permease_BtuC"/>
</dbReference>
<evidence type="ECO:0000313" key="10">
    <source>
        <dbReference type="Proteomes" id="UP000677180"/>
    </source>
</evidence>
<keyword evidence="6 8" id="KW-1133">Transmembrane helix</keyword>
<evidence type="ECO:0000313" key="9">
    <source>
        <dbReference type="EMBL" id="QUC09967.1"/>
    </source>
</evidence>
<gene>
    <name evidence="9" type="ORF">J5A53_09050</name>
</gene>
<comment type="subcellular location">
    <subcellularLocation>
        <location evidence="1">Cell membrane</location>
        <topology evidence="1">Multi-pass membrane protein</topology>
    </subcellularLocation>
</comment>
<proteinExistence type="inferred from homology"/>
<dbReference type="PANTHER" id="PTHR30472">
    <property type="entry name" value="FERRIC ENTEROBACTIN TRANSPORT SYSTEM PERMEASE PROTEIN"/>
    <property type="match status" value="1"/>
</dbReference>
<evidence type="ECO:0000256" key="3">
    <source>
        <dbReference type="ARBA" id="ARBA00022448"/>
    </source>
</evidence>
<feature type="transmembrane region" description="Helical" evidence="8">
    <location>
        <begin position="153"/>
        <end position="178"/>
    </location>
</feature>
<dbReference type="SUPFAM" id="SSF81345">
    <property type="entry name" value="ABC transporter involved in vitamin B12 uptake, BtuC"/>
    <property type="match status" value="1"/>
</dbReference>
<dbReference type="Pfam" id="PF01032">
    <property type="entry name" value="FecCD"/>
    <property type="match status" value="1"/>
</dbReference>
<dbReference type="PANTHER" id="PTHR30472:SF70">
    <property type="entry name" value="MOLYBDATE IMPORT SYSTEM PERMEASE PROTEIN MOLB"/>
    <property type="match status" value="1"/>
</dbReference>
<dbReference type="GO" id="GO:0022857">
    <property type="term" value="F:transmembrane transporter activity"/>
    <property type="evidence" value="ECO:0007669"/>
    <property type="project" value="InterPro"/>
</dbReference>
<feature type="transmembrane region" description="Helical" evidence="8">
    <location>
        <begin position="315"/>
        <end position="334"/>
    </location>
</feature>
<organism evidence="9 10">
    <name type="scientific">Arachnia propionica</name>
    <dbReference type="NCBI Taxonomy" id="1750"/>
    <lineage>
        <taxon>Bacteria</taxon>
        <taxon>Bacillati</taxon>
        <taxon>Actinomycetota</taxon>
        <taxon>Actinomycetes</taxon>
        <taxon>Propionibacteriales</taxon>
        <taxon>Propionibacteriaceae</taxon>
        <taxon>Arachnia</taxon>
    </lineage>
</organism>
<reference evidence="9" key="1">
    <citation type="submission" date="2021-03" db="EMBL/GenBank/DDBJ databases">
        <title>Human Oral Microbial Genomes.</title>
        <authorList>
            <person name="Johnston C.D."/>
            <person name="Chen T."/>
            <person name="Dewhirst F.E."/>
        </authorList>
    </citation>
    <scope>NUCLEOTIDE SEQUENCE</scope>
    <source>
        <strain evidence="9">F0714</strain>
    </source>
</reference>
<keyword evidence="7 8" id="KW-0472">Membrane</keyword>
<dbReference type="GO" id="GO:0033214">
    <property type="term" value="P:siderophore-iron import into cell"/>
    <property type="evidence" value="ECO:0007669"/>
    <property type="project" value="TreeGrafter"/>
</dbReference>
<dbReference type="Proteomes" id="UP000677180">
    <property type="component" value="Chromosome"/>
</dbReference>
<name>A0AB37I083_9ACTN</name>
<feature type="transmembrane region" description="Helical" evidence="8">
    <location>
        <begin position="12"/>
        <end position="32"/>
    </location>
</feature>
<feature type="transmembrane region" description="Helical" evidence="8">
    <location>
        <begin position="102"/>
        <end position="122"/>
    </location>
</feature>
<feature type="transmembrane region" description="Helical" evidence="8">
    <location>
        <begin position="128"/>
        <end position="144"/>
    </location>
</feature>
<feature type="transmembrane region" description="Helical" evidence="8">
    <location>
        <begin position="72"/>
        <end position="90"/>
    </location>
</feature>
<evidence type="ECO:0000256" key="8">
    <source>
        <dbReference type="SAM" id="Phobius"/>
    </source>
</evidence>
<dbReference type="AlphaFoldDB" id="A0AB37I083"/>
<keyword evidence="5 8" id="KW-0812">Transmembrane</keyword>
<evidence type="ECO:0000256" key="6">
    <source>
        <dbReference type="ARBA" id="ARBA00022989"/>
    </source>
</evidence>
<dbReference type="FunFam" id="1.10.3470.10:FF:000001">
    <property type="entry name" value="Vitamin B12 ABC transporter permease BtuC"/>
    <property type="match status" value="1"/>
</dbReference>
<feature type="transmembrane region" description="Helical" evidence="8">
    <location>
        <begin position="244"/>
        <end position="273"/>
    </location>
</feature>
<evidence type="ECO:0000256" key="2">
    <source>
        <dbReference type="ARBA" id="ARBA00007935"/>
    </source>
</evidence>
<accession>A0AB37I083</accession>
<evidence type="ECO:0000256" key="4">
    <source>
        <dbReference type="ARBA" id="ARBA00022475"/>
    </source>
</evidence>
<dbReference type="GO" id="GO:0005886">
    <property type="term" value="C:plasma membrane"/>
    <property type="evidence" value="ECO:0007669"/>
    <property type="project" value="UniProtKB-SubCell"/>
</dbReference>
<keyword evidence="4" id="KW-1003">Cell membrane</keyword>
<dbReference type="RefSeq" id="WP_110644201.1">
    <property type="nucleotide sequence ID" value="NZ_CAURRE010000023.1"/>
</dbReference>
<dbReference type="GeneID" id="64406777"/>
<sequence length="339" mass="35962">MSKEIPRRRVAMLLLLLVAANLATMVGVFTLGRFHTDPATLLDYLGSRLLGSEWTGNPEVAHVIWNIRFPRMVAALLVGGALSVAGAAYQSLFRNPLVSPDVLGASSGAGFGAALAIVLGLGPTGLQGVAFLFGLLAVLGAWGVSRMTRRDQVLALVLGGIIVSALFSAGVSILKYLADPDRELPAITFWLMGGLNGVRHADLPALFAPILTCAIVLWLLRWQLDAVTFGEETAKSLGTNVTWLRAGVIVCATILTAVSVSISGVIGWVGLIVPHVTRMLFGPQHRLLIPVSFLLGSLFLIGVDTISRTLLDAEIPLGILTALLGAPFLAWLMMGNRSW</sequence>
<comment type="similarity">
    <text evidence="2">Belongs to the binding-protein-dependent transport system permease family. FecCD subfamily.</text>
</comment>
<dbReference type="CDD" id="cd06550">
    <property type="entry name" value="TM_ABC_iron-siderophores_like"/>
    <property type="match status" value="1"/>
</dbReference>
<dbReference type="EMBL" id="CP072385">
    <property type="protein sequence ID" value="QUC09967.1"/>
    <property type="molecule type" value="Genomic_DNA"/>
</dbReference>
<evidence type="ECO:0000256" key="7">
    <source>
        <dbReference type="ARBA" id="ARBA00023136"/>
    </source>
</evidence>
<dbReference type="InterPro" id="IPR037294">
    <property type="entry name" value="ABC_BtuC-like"/>
</dbReference>
<feature type="transmembrane region" description="Helical" evidence="8">
    <location>
        <begin position="285"/>
        <end position="303"/>
    </location>
</feature>
<evidence type="ECO:0000256" key="1">
    <source>
        <dbReference type="ARBA" id="ARBA00004651"/>
    </source>
</evidence>
<feature type="transmembrane region" description="Helical" evidence="8">
    <location>
        <begin position="206"/>
        <end position="224"/>
    </location>
</feature>